<reference evidence="2" key="1">
    <citation type="submission" date="2021-02" db="EMBL/GenBank/DDBJ databases">
        <authorList>
            <person name="Nowell W R."/>
        </authorList>
    </citation>
    <scope>NUCLEOTIDE SEQUENCE</scope>
</reference>
<dbReference type="Proteomes" id="UP000663836">
    <property type="component" value="Unassembled WGS sequence"/>
</dbReference>
<organism evidence="2 3">
    <name type="scientific">Rotaria sordida</name>
    <dbReference type="NCBI Taxonomy" id="392033"/>
    <lineage>
        <taxon>Eukaryota</taxon>
        <taxon>Metazoa</taxon>
        <taxon>Spiralia</taxon>
        <taxon>Gnathifera</taxon>
        <taxon>Rotifera</taxon>
        <taxon>Eurotatoria</taxon>
        <taxon>Bdelloidea</taxon>
        <taxon>Philodinida</taxon>
        <taxon>Philodinidae</taxon>
        <taxon>Rotaria</taxon>
    </lineage>
</organism>
<evidence type="ECO:0000313" key="3">
    <source>
        <dbReference type="Proteomes" id="UP000663836"/>
    </source>
</evidence>
<dbReference type="EMBL" id="CAJOBD010004242">
    <property type="protein sequence ID" value="CAF3986591.1"/>
    <property type="molecule type" value="Genomic_DNA"/>
</dbReference>
<gene>
    <name evidence="2" type="ORF">JBS370_LOCUS25481</name>
</gene>
<evidence type="ECO:0000256" key="1">
    <source>
        <dbReference type="SAM" id="MobiDB-lite"/>
    </source>
</evidence>
<name>A0A819MYS7_9BILA</name>
<protein>
    <submittedName>
        <fullName evidence="2">Uncharacterized protein</fullName>
    </submittedName>
</protein>
<accession>A0A819MYS7</accession>
<sequence>MLPIEYIGRSSSSETNFDFDVFNEQWLKSNETNQLHWICRPNLNVIRHRYATNLTDLERIKIRCDINDLREETIRVDADRGLVIIKALRQTSDKNVFEKRIELSSDADIQTMMSFIDPQRHELIIAMIVANVQHRRDSLPTINTSSRRRCSLQTSSLSDVRRSSISGLTNNDLLMEIPPEFILTGKILSIEKHTELFIGGRHLSRPPHPIRVRHGLCLVDVHDPSKQSSNENDSQSVIQIKIDLCPEFLRNEQKIIIRENSTIPLGSLSGNWIDLYQDQRSAPTNDVLIEINSADLIRDRTILVQKNYTSMINGEEVNSEQKRRLNENPYTKLDRLNSNNLMEITLKLAPDVFSTGRSFIIRQELASPLAIELQQHQRRHSPLNSDQEQRKHNDTETTMSIKKFMTKRVWNPSLSSDGRRLQFHVPCLNATMKARPDQYRVKIDEHQHHLRIEVYLEPNYIRYREVRLPVSVQLDQLTCNFDNQMTSLNVSVPLQ</sequence>
<comment type="caution">
    <text evidence="2">The sequence shown here is derived from an EMBL/GenBank/DDBJ whole genome shotgun (WGS) entry which is preliminary data.</text>
</comment>
<feature type="region of interest" description="Disordered" evidence="1">
    <location>
        <begin position="374"/>
        <end position="398"/>
    </location>
</feature>
<evidence type="ECO:0000313" key="2">
    <source>
        <dbReference type="EMBL" id="CAF3986591.1"/>
    </source>
</evidence>
<proteinExistence type="predicted"/>
<dbReference type="AlphaFoldDB" id="A0A819MYS7"/>